<evidence type="ECO:0000313" key="3">
    <source>
        <dbReference type="Proteomes" id="UP000755551"/>
    </source>
</evidence>
<dbReference type="Pfam" id="PF04392">
    <property type="entry name" value="ABC_sub_bind"/>
    <property type="match status" value="1"/>
</dbReference>
<dbReference type="EMBL" id="JAHQZT010000002">
    <property type="protein sequence ID" value="MBV0932083.1"/>
    <property type="molecule type" value="Genomic_DNA"/>
</dbReference>
<keyword evidence="3" id="KW-1185">Reference proteome</keyword>
<organism evidence="2 3">
    <name type="scientific">Marinobacterium weihaiense</name>
    <dbReference type="NCBI Taxonomy" id="2851016"/>
    <lineage>
        <taxon>Bacteria</taxon>
        <taxon>Pseudomonadati</taxon>
        <taxon>Pseudomonadota</taxon>
        <taxon>Gammaproteobacteria</taxon>
        <taxon>Oceanospirillales</taxon>
        <taxon>Oceanospirillaceae</taxon>
        <taxon>Marinobacterium</taxon>
    </lineage>
</organism>
<comment type="caution">
    <text evidence="2">The sequence shown here is derived from an EMBL/GenBank/DDBJ whole genome shotgun (WGS) entry which is preliminary data.</text>
</comment>
<dbReference type="CDD" id="cd06325">
    <property type="entry name" value="PBP1_ABC_unchar_transporter"/>
    <property type="match status" value="1"/>
</dbReference>
<gene>
    <name evidence="2" type="ORF">KTN04_01845</name>
</gene>
<sequence>MKPSKTLKKLLATAVAASALSVSAVQADQLYVATTAIVEHAALDSVRDGIKETLAENGYTDQNLKFTYESAQGNPAIAAQIARKLVGEQPDVLVGISTPSAQSLASATRDIPVVFSAVTDPLAAKLVRSLEAPGGNVTGLSDKTPVAQHLEMIKEFVPELQRLGVPYNPGEPNAVAIVEILKQEAAKQGIEIVEAPAPKSSDVMMASQKLIGNVEAIYCPTDNTILTALESVVKVGIDGRIPVFSGDTGSVKRGAVAALGFDYYDIGRQTGDVIVRILKGEKAGDIPVRVATGSDLYVNAKMAPRMGIEIPPAVLERATKIIQ</sequence>
<dbReference type="PANTHER" id="PTHR35271">
    <property type="entry name" value="ABC TRANSPORTER, SUBSTRATE-BINDING LIPOPROTEIN-RELATED"/>
    <property type="match status" value="1"/>
</dbReference>
<dbReference type="PANTHER" id="PTHR35271:SF1">
    <property type="entry name" value="ABC TRANSPORTER, SUBSTRATE-BINDING LIPOPROTEIN"/>
    <property type="match status" value="1"/>
</dbReference>
<keyword evidence="1" id="KW-0732">Signal</keyword>
<dbReference type="InterPro" id="IPR007487">
    <property type="entry name" value="ABC_transpt-TYRBP-like"/>
</dbReference>
<accession>A0ABS6M715</accession>
<proteinExistence type="predicted"/>
<dbReference type="RefSeq" id="WP_217333513.1">
    <property type="nucleotide sequence ID" value="NZ_JAHQZT010000002.1"/>
</dbReference>
<name>A0ABS6M715_9GAMM</name>
<dbReference type="Proteomes" id="UP000755551">
    <property type="component" value="Unassembled WGS sequence"/>
</dbReference>
<evidence type="ECO:0000313" key="2">
    <source>
        <dbReference type="EMBL" id="MBV0932083.1"/>
    </source>
</evidence>
<protein>
    <submittedName>
        <fullName evidence="2">ABC transporter substrate-binding protein</fullName>
    </submittedName>
</protein>
<feature type="signal peptide" evidence="1">
    <location>
        <begin position="1"/>
        <end position="27"/>
    </location>
</feature>
<evidence type="ECO:0000256" key="1">
    <source>
        <dbReference type="SAM" id="SignalP"/>
    </source>
</evidence>
<feature type="chain" id="PRO_5045914467" evidence="1">
    <location>
        <begin position="28"/>
        <end position="323"/>
    </location>
</feature>
<reference evidence="2 3" key="1">
    <citation type="submission" date="2021-06" db="EMBL/GenBank/DDBJ databases">
        <title>Bacterium isolated from marine sediment.</title>
        <authorList>
            <person name="Zhu K.-L."/>
            <person name="Du Z.-J."/>
            <person name="Liang Q.-Y."/>
        </authorList>
    </citation>
    <scope>NUCLEOTIDE SEQUENCE [LARGE SCALE GENOMIC DNA]</scope>
    <source>
        <strain evidence="2 3">A346</strain>
    </source>
</reference>